<evidence type="ECO:0000256" key="1">
    <source>
        <dbReference type="SAM" id="MobiDB-lite"/>
    </source>
</evidence>
<evidence type="ECO:0000259" key="2">
    <source>
        <dbReference type="Pfam" id="PF10608"/>
    </source>
</evidence>
<dbReference type="AlphaFoldDB" id="A0AAD5FCR3"/>
<dbReference type="Proteomes" id="UP001205998">
    <property type="component" value="Unassembled WGS sequence"/>
</dbReference>
<evidence type="ECO:0000313" key="4">
    <source>
        <dbReference type="Proteomes" id="UP001205998"/>
    </source>
</evidence>
<name>A0AAD5FCR3_SILAS</name>
<feature type="region of interest" description="Disordered" evidence="1">
    <location>
        <begin position="1"/>
        <end position="22"/>
    </location>
</feature>
<dbReference type="EMBL" id="MU567438">
    <property type="protein sequence ID" value="KAI5611218.1"/>
    <property type="molecule type" value="Genomic_DNA"/>
</dbReference>
<proteinExistence type="predicted"/>
<dbReference type="Pfam" id="PF10608">
    <property type="entry name" value="MAGUK_N_PEST"/>
    <property type="match status" value="1"/>
</dbReference>
<gene>
    <name evidence="3" type="ORF">C0J50_11859</name>
</gene>
<evidence type="ECO:0000313" key="3">
    <source>
        <dbReference type="EMBL" id="KAI5611218.1"/>
    </source>
</evidence>
<keyword evidence="4" id="KW-1185">Reference proteome</keyword>
<protein>
    <submittedName>
        <fullName evidence="3">Disks large-like 4 isoform X5</fullName>
    </submittedName>
</protein>
<feature type="domain" description="Disks large homologue 1 N-terminal PEST" evidence="2">
    <location>
        <begin position="2"/>
        <end position="31"/>
    </location>
</feature>
<comment type="caution">
    <text evidence="3">The sequence shown here is derived from an EMBL/GenBank/DDBJ whole genome shotgun (WGS) entry which is preliminary data.</text>
</comment>
<accession>A0AAD5FCR3</accession>
<reference evidence="3" key="1">
    <citation type="submission" date="2018-07" db="EMBL/GenBank/DDBJ databases">
        <title>Comparative genomics of catfishes provides insights into carnivory and benthic adaptation.</title>
        <authorList>
            <person name="Zhang Y."/>
            <person name="Wang D."/>
            <person name="Peng Z."/>
            <person name="Zheng S."/>
            <person name="Shao F."/>
            <person name="Tao W."/>
        </authorList>
    </citation>
    <scope>NUCLEOTIDE SEQUENCE</scope>
    <source>
        <strain evidence="3">Chongqing</strain>
    </source>
</reference>
<organism evidence="3 4">
    <name type="scientific">Silurus asotus</name>
    <name type="common">Amur catfish</name>
    <name type="synonym">Parasilurus asotus</name>
    <dbReference type="NCBI Taxonomy" id="30991"/>
    <lineage>
        <taxon>Eukaryota</taxon>
        <taxon>Metazoa</taxon>
        <taxon>Chordata</taxon>
        <taxon>Craniata</taxon>
        <taxon>Vertebrata</taxon>
        <taxon>Euteleostomi</taxon>
        <taxon>Actinopterygii</taxon>
        <taxon>Neopterygii</taxon>
        <taxon>Teleostei</taxon>
        <taxon>Ostariophysi</taxon>
        <taxon>Siluriformes</taxon>
        <taxon>Siluridae</taxon>
        <taxon>Silurus</taxon>
    </lineage>
</organism>
<dbReference type="InterPro" id="IPR019590">
    <property type="entry name" value="DLG1_PEST_dom"/>
</dbReference>
<sequence>MMANSPPVVVNTDTLDGSPYVNGTEGEIEYEEITLERVSSAEFTHKTYFFNPKSKNVVTL</sequence>